<sequence>MTSTDTNPAAPPASSSSAVVVVADPAAPPANDPYDEFFEDFAPCVVTVAYNDDDNKATKYGTGFILLSEDNYTVIFASDRRLESRYDNIGKYYIYFDANVKIEAEVLECNEFLILLVRDEKERKPVRFCVDPVEHEEVTTIGAMGGIKLHVNTRAIHTLIGVLGSYIGDVTTKSCAARDSNGIALEGTERFFRVECFALNQIVTVRNVDNKSNQTARRLASAPVFRLTTGEVVGIIYSTSDWCDIKKGLHAKDVISVLLNLFQRTEPDITKWEDGLKRWAERRMQIRE</sequence>
<reference evidence="1" key="2">
    <citation type="submission" date="2025-09" db="UniProtKB">
        <authorList>
            <consortium name="EnsemblPlants"/>
        </authorList>
    </citation>
    <scope>IDENTIFICATION</scope>
</reference>
<name>A0ACD5ZY14_AVESA</name>
<proteinExistence type="predicted"/>
<protein>
    <submittedName>
        <fullName evidence="1">Uncharacterized protein</fullName>
    </submittedName>
</protein>
<accession>A0ACD5ZY14</accession>
<evidence type="ECO:0000313" key="1">
    <source>
        <dbReference type="EnsemblPlants" id="AVESA.00010b.r2.7CG0657550.4.CDS"/>
    </source>
</evidence>
<dbReference type="EnsemblPlants" id="AVESA.00010b.r2.7CG0657550.4">
    <property type="protein sequence ID" value="AVESA.00010b.r2.7CG0657550.4.CDS"/>
    <property type="gene ID" value="AVESA.00010b.r2.7CG0657550"/>
</dbReference>
<organism evidence="1 2">
    <name type="scientific">Avena sativa</name>
    <name type="common">Oat</name>
    <dbReference type="NCBI Taxonomy" id="4498"/>
    <lineage>
        <taxon>Eukaryota</taxon>
        <taxon>Viridiplantae</taxon>
        <taxon>Streptophyta</taxon>
        <taxon>Embryophyta</taxon>
        <taxon>Tracheophyta</taxon>
        <taxon>Spermatophyta</taxon>
        <taxon>Magnoliopsida</taxon>
        <taxon>Liliopsida</taxon>
        <taxon>Poales</taxon>
        <taxon>Poaceae</taxon>
        <taxon>BOP clade</taxon>
        <taxon>Pooideae</taxon>
        <taxon>Poodae</taxon>
        <taxon>Poeae</taxon>
        <taxon>Poeae Chloroplast Group 1 (Aveneae type)</taxon>
        <taxon>Aveninae</taxon>
        <taxon>Avena</taxon>
    </lineage>
</organism>
<reference evidence="1" key="1">
    <citation type="submission" date="2021-05" db="EMBL/GenBank/DDBJ databases">
        <authorList>
            <person name="Scholz U."/>
            <person name="Mascher M."/>
            <person name="Fiebig A."/>
        </authorList>
    </citation>
    <scope>NUCLEOTIDE SEQUENCE [LARGE SCALE GENOMIC DNA]</scope>
</reference>
<dbReference type="Proteomes" id="UP001732700">
    <property type="component" value="Chromosome 7C"/>
</dbReference>
<keyword evidence="2" id="KW-1185">Reference proteome</keyword>
<evidence type="ECO:0000313" key="2">
    <source>
        <dbReference type="Proteomes" id="UP001732700"/>
    </source>
</evidence>